<protein>
    <submittedName>
        <fullName evidence="1">Sulfur carrier protein ThiS</fullName>
    </submittedName>
</protein>
<name>A0ABW4C621_9BACL</name>
<organism evidence="1 2">
    <name type="scientific">Kroppenstedtia sanguinis</name>
    <dbReference type="NCBI Taxonomy" id="1380684"/>
    <lineage>
        <taxon>Bacteria</taxon>
        <taxon>Bacillati</taxon>
        <taxon>Bacillota</taxon>
        <taxon>Bacilli</taxon>
        <taxon>Bacillales</taxon>
        <taxon>Thermoactinomycetaceae</taxon>
        <taxon>Kroppenstedtia</taxon>
    </lineage>
</organism>
<evidence type="ECO:0000313" key="2">
    <source>
        <dbReference type="Proteomes" id="UP001597282"/>
    </source>
</evidence>
<evidence type="ECO:0000313" key="1">
    <source>
        <dbReference type="EMBL" id="MFD1425709.1"/>
    </source>
</evidence>
<comment type="caution">
    <text evidence="1">The sequence shown here is derived from an EMBL/GenBank/DDBJ whole genome shotgun (WGS) entry which is preliminary data.</text>
</comment>
<dbReference type="Pfam" id="PF02597">
    <property type="entry name" value="ThiS"/>
    <property type="match status" value="1"/>
</dbReference>
<keyword evidence="2" id="KW-1185">Reference proteome</keyword>
<accession>A0ABW4C621</accession>
<reference evidence="2" key="1">
    <citation type="journal article" date="2019" name="Int. J. Syst. Evol. Microbiol.">
        <title>The Global Catalogue of Microorganisms (GCM) 10K type strain sequencing project: providing services to taxonomists for standard genome sequencing and annotation.</title>
        <authorList>
            <consortium name="The Broad Institute Genomics Platform"/>
            <consortium name="The Broad Institute Genome Sequencing Center for Infectious Disease"/>
            <person name="Wu L."/>
            <person name="Ma J."/>
        </authorList>
    </citation>
    <scope>NUCLEOTIDE SEQUENCE [LARGE SCALE GENOMIC DNA]</scope>
    <source>
        <strain evidence="2">S1</strain>
    </source>
</reference>
<dbReference type="PANTHER" id="PTHR34472">
    <property type="entry name" value="SULFUR CARRIER PROTEIN THIS"/>
    <property type="match status" value="1"/>
</dbReference>
<dbReference type="Proteomes" id="UP001597282">
    <property type="component" value="Unassembled WGS sequence"/>
</dbReference>
<dbReference type="Gene3D" id="3.10.20.30">
    <property type="match status" value="1"/>
</dbReference>
<dbReference type="NCBIfam" id="TIGR01683">
    <property type="entry name" value="thiS"/>
    <property type="match status" value="1"/>
</dbReference>
<dbReference type="InterPro" id="IPR003749">
    <property type="entry name" value="ThiS/MoaD-like"/>
</dbReference>
<dbReference type="InterPro" id="IPR010035">
    <property type="entry name" value="Thi_S"/>
</dbReference>
<proteinExistence type="predicted"/>
<dbReference type="CDD" id="cd00565">
    <property type="entry name" value="Ubl_ThiS"/>
    <property type="match status" value="1"/>
</dbReference>
<dbReference type="SUPFAM" id="SSF54285">
    <property type="entry name" value="MoaD/ThiS"/>
    <property type="match status" value="1"/>
</dbReference>
<dbReference type="PANTHER" id="PTHR34472:SF1">
    <property type="entry name" value="SULFUR CARRIER PROTEIN THIS"/>
    <property type="match status" value="1"/>
</dbReference>
<dbReference type="InterPro" id="IPR016155">
    <property type="entry name" value="Mopterin_synth/thiamin_S_b"/>
</dbReference>
<dbReference type="InterPro" id="IPR012675">
    <property type="entry name" value="Beta-grasp_dom_sf"/>
</dbReference>
<dbReference type="EMBL" id="JBHTNU010000001">
    <property type="protein sequence ID" value="MFD1425709.1"/>
    <property type="molecule type" value="Genomic_DNA"/>
</dbReference>
<sequence length="67" mass="7623">MHIQLNGKQQDVPESICDVESLITHLGLSDRMIVVEKNREILDRDQYSEILLEEGDRLEIVQFVGGG</sequence>
<gene>
    <name evidence="1" type="primary">thiS</name>
    <name evidence="1" type="ORF">ACFQ4Y_02005</name>
</gene>
<dbReference type="RefSeq" id="WP_380162599.1">
    <property type="nucleotide sequence ID" value="NZ_JBHTNU010000001.1"/>
</dbReference>